<gene>
    <name evidence="2" type="ORF">Asalp_27000</name>
</gene>
<accession>A0A2D1QHV7</accession>
<feature type="transmembrane region" description="Helical" evidence="1">
    <location>
        <begin position="37"/>
        <end position="57"/>
    </location>
</feature>
<dbReference type="GeneID" id="79879695"/>
<evidence type="ECO:0000313" key="2">
    <source>
        <dbReference type="EMBL" id="ATP09836.1"/>
    </source>
</evidence>
<dbReference type="Proteomes" id="UP000222916">
    <property type="component" value="Chromosome"/>
</dbReference>
<keyword evidence="1" id="KW-1133">Transmembrane helix</keyword>
<proteinExistence type="predicted"/>
<evidence type="ECO:0000313" key="3">
    <source>
        <dbReference type="Proteomes" id="UP000222916"/>
    </source>
</evidence>
<dbReference type="RefSeq" id="WP_005311246.1">
    <property type="nucleotide sequence ID" value="NZ_ARYZ02000020.1"/>
</dbReference>
<reference evidence="3" key="1">
    <citation type="journal article" date="2018" name="BMC Genomics">
        <title>The complete and fully assembled genome sequence of Aeromonas salmonicida subsp. pectinolytica and its comparative analysis with other Aeromonas species: investigation of the mobilome in environmental and pathogenic strains.</title>
        <authorList>
            <person name="Pfeiffer F."/>
            <person name="Zamora-Lagos M.A."/>
            <person name="Blettinger M."/>
            <person name="Yeroslaviz A."/>
            <person name="Dahl A."/>
            <person name="Gruber S."/>
            <person name="Habermann B.H."/>
        </authorList>
    </citation>
    <scope>NUCLEOTIDE SEQUENCE [LARGE SCALE GENOMIC DNA]</scope>
    <source>
        <strain evidence="3">34mel</strain>
    </source>
</reference>
<sequence length="59" mass="6441">MMILTRQTTLITLCAILMISLFSPSLPDSAEQWLSTLLLGSLVAVCLMVGSGCRHFIQD</sequence>
<protein>
    <submittedName>
        <fullName evidence="2">Uncharacterized protein</fullName>
    </submittedName>
</protein>
<dbReference type="EMBL" id="CP022426">
    <property type="protein sequence ID" value="ATP09836.1"/>
    <property type="molecule type" value="Genomic_DNA"/>
</dbReference>
<evidence type="ECO:0000256" key="1">
    <source>
        <dbReference type="SAM" id="Phobius"/>
    </source>
</evidence>
<organism evidence="2 3">
    <name type="scientific">Aeromonas salmonicida subsp. pectinolytica 34mel</name>
    <dbReference type="NCBI Taxonomy" id="1324960"/>
    <lineage>
        <taxon>Bacteria</taxon>
        <taxon>Pseudomonadati</taxon>
        <taxon>Pseudomonadota</taxon>
        <taxon>Gammaproteobacteria</taxon>
        <taxon>Aeromonadales</taxon>
        <taxon>Aeromonadaceae</taxon>
        <taxon>Aeromonas</taxon>
    </lineage>
</organism>
<name>A0A2D1QHV7_AERSA</name>
<dbReference type="AlphaFoldDB" id="A0A2D1QHV7"/>
<keyword evidence="1" id="KW-0472">Membrane</keyword>
<keyword evidence="1" id="KW-0812">Transmembrane</keyword>